<dbReference type="SUPFAM" id="SSF51905">
    <property type="entry name" value="FAD/NAD(P)-binding domain"/>
    <property type="match status" value="1"/>
</dbReference>
<gene>
    <name evidence="7" type="ORF">BLM47_11555</name>
</gene>
<dbReference type="NCBIfam" id="TIGR02352">
    <property type="entry name" value="thiamin_ThiO"/>
    <property type="match status" value="1"/>
</dbReference>
<dbReference type="AlphaFoldDB" id="A0A2A6DY46"/>
<comment type="catalytic activity">
    <reaction evidence="4">
        <text>glycine + O2 + H2O = glyoxylate + H2O2 + NH4(+)</text>
        <dbReference type="Rhea" id="RHEA:11532"/>
        <dbReference type="ChEBI" id="CHEBI:15377"/>
        <dbReference type="ChEBI" id="CHEBI:15379"/>
        <dbReference type="ChEBI" id="CHEBI:16240"/>
        <dbReference type="ChEBI" id="CHEBI:28938"/>
        <dbReference type="ChEBI" id="CHEBI:36655"/>
        <dbReference type="ChEBI" id="CHEBI:57305"/>
        <dbReference type="EC" id="1.4.3.19"/>
    </reaction>
</comment>
<accession>A0A2A6DY46</accession>
<dbReference type="Proteomes" id="UP000243688">
    <property type="component" value="Unassembled WGS sequence"/>
</dbReference>
<evidence type="ECO:0000256" key="4">
    <source>
        <dbReference type="ARBA" id="ARBA00049872"/>
    </source>
</evidence>
<dbReference type="GO" id="GO:0050660">
    <property type="term" value="F:flavin adenine dinucleotide binding"/>
    <property type="evidence" value="ECO:0007669"/>
    <property type="project" value="InterPro"/>
</dbReference>
<dbReference type="GO" id="GO:0005737">
    <property type="term" value="C:cytoplasm"/>
    <property type="evidence" value="ECO:0007669"/>
    <property type="project" value="TreeGrafter"/>
</dbReference>
<evidence type="ECO:0000256" key="1">
    <source>
        <dbReference type="ARBA" id="ARBA00004948"/>
    </source>
</evidence>
<comment type="pathway">
    <text evidence="1">Cofactor biosynthesis; thiamine diphosphate biosynthesis.</text>
</comment>
<organism evidence="7 8">
    <name type="scientific">Candidatus Reconcilbacillus cellulovorans</name>
    <dbReference type="NCBI Taxonomy" id="1906605"/>
    <lineage>
        <taxon>Bacteria</taxon>
        <taxon>Bacillati</taxon>
        <taxon>Bacillota</taxon>
        <taxon>Bacilli</taxon>
        <taxon>Bacillales</taxon>
        <taxon>Paenibacillaceae</taxon>
        <taxon>Candidatus Reconcilbacillus</taxon>
    </lineage>
</organism>
<dbReference type="Pfam" id="PF01266">
    <property type="entry name" value="DAO"/>
    <property type="match status" value="1"/>
</dbReference>
<dbReference type="SUPFAM" id="SSF54373">
    <property type="entry name" value="FAD-linked reductases, C-terminal domain"/>
    <property type="match status" value="1"/>
</dbReference>
<dbReference type="EC" id="1.4.3.19" evidence="5"/>
<proteinExistence type="predicted"/>
<dbReference type="EMBL" id="MOXJ01000033">
    <property type="protein sequence ID" value="PDO09612.1"/>
    <property type="molecule type" value="Genomic_DNA"/>
</dbReference>
<keyword evidence="2" id="KW-0784">Thiamine biosynthesis</keyword>
<reference evidence="7 8" key="1">
    <citation type="submission" date="2016-12" db="EMBL/GenBank/DDBJ databases">
        <title>Candidatus Reconcilibacillus cellulovorans genome.</title>
        <authorList>
            <person name="Kolinko S."/>
            <person name="Wu Y.-W."/>
            <person name="Tachea F."/>
            <person name="Denzel E."/>
            <person name="Hiras J."/>
            <person name="Baecker N."/>
            <person name="Chan L.J."/>
            <person name="Eichorst S.A."/>
            <person name="Frey D."/>
            <person name="Adams P.D."/>
            <person name="Pray T."/>
            <person name="Tanjore D."/>
            <person name="Petzold C.J."/>
            <person name="Gladden J.M."/>
            <person name="Simmons B.A."/>
            <person name="Singer S.W."/>
        </authorList>
    </citation>
    <scope>NUCLEOTIDE SEQUENCE [LARGE SCALE GENOMIC DNA]</scope>
    <source>
        <strain evidence="7">JTherm</strain>
    </source>
</reference>
<evidence type="ECO:0000256" key="5">
    <source>
        <dbReference type="ARBA" id="ARBA00050018"/>
    </source>
</evidence>
<dbReference type="InterPro" id="IPR006076">
    <property type="entry name" value="FAD-dep_OxRdtase"/>
</dbReference>
<dbReference type="InterPro" id="IPR036188">
    <property type="entry name" value="FAD/NAD-bd_sf"/>
</dbReference>
<dbReference type="InterPro" id="IPR012727">
    <property type="entry name" value="Gly_oxidase_ThiO"/>
</dbReference>
<dbReference type="GO" id="GO:0009229">
    <property type="term" value="P:thiamine diphosphate biosynthetic process"/>
    <property type="evidence" value="ECO:0007669"/>
    <property type="project" value="UniProtKB-UniPathway"/>
</dbReference>
<protein>
    <recommendedName>
        <fullName evidence="5">glycine oxidase</fullName>
        <ecNumber evidence="5">1.4.3.19</ecNumber>
    </recommendedName>
</protein>
<dbReference type="PANTHER" id="PTHR13847">
    <property type="entry name" value="SARCOSINE DEHYDROGENASE-RELATED"/>
    <property type="match status" value="1"/>
</dbReference>
<dbReference type="GO" id="GO:0009228">
    <property type="term" value="P:thiamine biosynthetic process"/>
    <property type="evidence" value="ECO:0007669"/>
    <property type="project" value="UniProtKB-KW"/>
</dbReference>
<evidence type="ECO:0000256" key="2">
    <source>
        <dbReference type="ARBA" id="ARBA00022977"/>
    </source>
</evidence>
<dbReference type="PANTHER" id="PTHR13847:SF289">
    <property type="entry name" value="GLYCINE OXIDASE"/>
    <property type="match status" value="1"/>
</dbReference>
<evidence type="ECO:0000256" key="3">
    <source>
        <dbReference type="ARBA" id="ARBA00023002"/>
    </source>
</evidence>
<evidence type="ECO:0000259" key="6">
    <source>
        <dbReference type="Pfam" id="PF01266"/>
    </source>
</evidence>
<sequence length="372" mass="40139">MNRIWDVAVAGGGVIGLAVAYELVKAGCSVVIVERGPLHGEAVAAAAGMLGAEAEAHQGDDFFRLCLFSRSLYRSWAAELEARSSVSIEYRAEGIIRAALDEEEEQELRARGERIPGAVWMDGDGLRRIEPELSPDVRGGYFFADDHQVHPVRLAEALRLASAGLGVRFREHTPVLGILTENGRAVGLRTTDGDVFAEAVVVAAGAWSSALLQTIGVRLPVEPVKGQCYALSPDRPVIRKTVYTRGCYIVPKADGSLWIGATQEYAGFDKTPTAAAVAELHQVASALLPVIRRARFVATWAGLRPGTPDGLPWIGPIEELPGLFVAAGHFRNGILLAPATGRLLREMMLGEPLSHPIDCCSPNRTKREERRP</sequence>
<comment type="caution">
    <text evidence="7">The sequence shown here is derived from an EMBL/GenBank/DDBJ whole genome shotgun (WGS) entry which is preliminary data.</text>
</comment>
<dbReference type="Gene3D" id="3.30.9.10">
    <property type="entry name" value="D-Amino Acid Oxidase, subunit A, domain 2"/>
    <property type="match status" value="1"/>
</dbReference>
<dbReference type="UniPathway" id="UPA00060"/>
<evidence type="ECO:0000313" key="7">
    <source>
        <dbReference type="EMBL" id="PDO09612.1"/>
    </source>
</evidence>
<evidence type="ECO:0000313" key="8">
    <source>
        <dbReference type="Proteomes" id="UP000243688"/>
    </source>
</evidence>
<feature type="domain" description="FAD dependent oxidoreductase" evidence="6">
    <location>
        <begin position="6"/>
        <end position="347"/>
    </location>
</feature>
<name>A0A2A6DY46_9BACL</name>
<dbReference type="Gene3D" id="3.50.50.60">
    <property type="entry name" value="FAD/NAD(P)-binding domain"/>
    <property type="match status" value="1"/>
</dbReference>
<keyword evidence="3" id="KW-0560">Oxidoreductase</keyword>
<dbReference type="GO" id="GO:0043799">
    <property type="term" value="F:glycine oxidase activity"/>
    <property type="evidence" value="ECO:0007669"/>
    <property type="project" value="UniProtKB-EC"/>
</dbReference>